<feature type="transmembrane region" description="Helical" evidence="4">
    <location>
        <begin position="6"/>
        <end position="24"/>
    </location>
</feature>
<dbReference type="OrthoDB" id="9779074at2"/>
<dbReference type="InterPro" id="IPR009057">
    <property type="entry name" value="Homeodomain-like_sf"/>
</dbReference>
<proteinExistence type="predicted"/>
<dbReference type="SMART" id="SM00342">
    <property type="entry name" value="HTH_ARAC"/>
    <property type="match status" value="1"/>
</dbReference>
<feature type="transmembrane region" description="Helical" evidence="4">
    <location>
        <begin position="137"/>
        <end position="158"/>
    </location>
</feature>
<feature type="transmembrane region" description="Helical" evidence="4">
    <location>
        <begin position="212"/>
        <end position="231"/>
    </location>
</feature>
<dbReference type="GO" id="GO:0043565">
    <property type="term" value="F:sequence-specific DNA binding"/>
    <property type="evidence" value="ECO:0007669"/>
    <property type="project" value="InterPro"/>
</dbReference>
<dbReference type="Gene3D" id="1.10.10.60">
    <property type="entry name" value="Homeodomain-like"/>
    <property type="match status" value="2"/>
</dbReference>
<evidence type="ECO:0000256" key="3">
    <source>
        <dbReference type="ARBA" id="ARBA00023163"/>
    </source>
</evidence>
<evidence type="ECO:0000313" key="6">
    <source>
        <dbReference type="EMBL" id="SFR51447.1"/>
    </source>
</evidence>
<evidence type="ECO:0000259" key="5">
    <source>
        <dbReference type="PROSITE" id="PS01124"/>
    </source>
</evidence>
<dbReference type="RefSeq" id="WP_092982874.1">
    <property type="nucleotide sequence ID" value="NZ_FOYQ01000002.1"/>
</dbReference>
<evidence type="ECO:0000256" key="1">
    <source>
        <dbReference type="ARBA" id="ARBA00023015"/>
    </source>
</evidence>
<dbReference type="AlphaFoldDB" id="A0A1I6HAZ9"/>
<keyword evidence="7" id="KW-1185">Reference proteome</keyword>
<dbReference type="PROSITE" id="PS01124">
    <property type="entry name" value="HTH_ARAC_FAMILY_2"/>
    <property type="match status" value="1"/>
</dbReference>
<keyword evidence="4" id="KW-1133">Transmembrane helix</keyword>
<keyword evidence="4" id="KW-0812">Transmembrane</keyword>
<keyword evidence="2" id="KW-0238">DNA-binding</keyword>
<feature type="transmembrane region" description="Helical" evidence="4">
    <location>
        <begin position="66"/>
        <end position="86"/>
    </location>
</feature>
<evidence type="ECO:0000256" key="4">
    <source>
        <dbReference type="SAM" id="Phobius"/>
    </source>
</evidence>
<dbReference type="InterPro" id="IPR020449">
    <property type="entry name" value="Tscrpt_reg_AraC-type_HTH"/>
</dbReference>
<name>A0A1I6HAZ9_9FLAO</name>
<dbReference type="EMBL" id="FOYQ01000002">
    <property type="protein sequence ID" value="SFR51447.1"/>
    <property type="molecule type" value="Genomic_DNA"/>
</dbReference>
<keyword evidence="4" id="KW-0472">Membrane</keyword>
<sequence>MELLLDFIIIAGITITLMLLFRSLKKKGKAMHHKILIVFFFVIFLVFLHAYSGLHQLTDIFKGTFLFQFSILWILGPLLIHYLDALFRHARPWPQRIVWLYIPVLAVVLFVGVPLTIEVYAERRIFAYLDLIDNNQVGFAIIRDVVFLIFLLTGSYYFNQYQRAIKATYSSLLNTDITWIRYLIGLCIAFTSIDLASLFLEIFSSEGAFYGAYFSVVSLFLVTLFLGYTGVEQPKIIVADFLLEDINSIRQPQQIEITKGDKELIGALDSMMIKDKLFLAEELTLGELADNLGITDKELSALLNQKKQISFYDYVNGFRVDEFKKRVKEEQYKHLTLLGIAFDCGFNSKASFNRIFKRHTGQSPSEFRKSS</sequence>
<keyword evidence="1" id="KW-0805">Transcription regulation</keyword>
<dbReference type="PRINTS" id="PR00032">
    <property type="entry name" value="HTHARAC"/>
</dbReference>
<organism evidence="6 7">
    <name type="scientific">Robiginitalea myxolifaciens</name>
    <dbReference type="NCBI Taxonomy" id="400055"/>
    <lineage>
        <taxon>Bacteria</taxon>
        <taxon>Pseudomonadati</taxon>
        <taxon>Bacteroidota</taxon>
        <taxon>Flavobacteriia</taxon>
        <taxon>Flavobacteriales</taxon>
        <taxon>Flavobacteriaceae</taxon>
        <taxon>Robiginitalea</taxon>
    </lineage>
</organism>
<gene>
    <name evidence="6" type="ORF">SAMN04490243_2480</name>
</gene>
<dbReference type="SUPFAM" id="SSF46689">
    <property type="entry name" value="Homeodomain-like"/>
    <property type="match status" value="1"/>
</dbReference>
<dbReference type="InterPro" id="IPR018060">
    <property type="entry name" value="HTH_AraC"/>
</dbReference>
<dbReference type="GO" id="GO:0003700">
    <property type="term" value="F:DNA-binding transcription factor activity"/>
    <property type="evidence" value="ECO:0007669"/>
    <property type="project" value="InterPro"/>
</dbReference>
<feature type="transmembrane region" description="Helical" evidence="4">
    <location>
        <begin position="179"/>
        <end position="200"/>
    </location>
</feature>
<dbReference type="STRING" id="400055.SAMN04490243_2480"/>
<dbReference type="PANTHER" id="PTHR43280">
    <property type="entry name" value="ARAC-FAMILY TRANSCRIPTIONAL REGULATOR"/>
    <property type="match status" value="1"/>
</dbReference>
<evidence type="ECO:0000313" key="7">
    <source>
        <dbReference type="Proteomes" id="UP000199534"/>
    </source>
</evidence>
<evidence type="ECO:0000256" key="2">
    <source>
        <dbReference type="ARBA" id="ARBA00023125"/>
    </source>
</evidence>
<dbReference type="PANTHER" id="PTHR43280:SF29">
    <property type="entry name" value="ARAC-FAMILY TRANSCRIPTIONAL REGULATOR"/>
    <property type="match status" value="1"/>
</dbReference>
<feature type="transmembrane region" description="Helical" evidence="4">
    <location>
        <begin position="98"/>
        <end position="117"/>
    </location>
</feature>
<feature type="domain" description="HTH araC/xylS-type" evidence="5">
    <location>
        <begin position="262"/>
        <end position="370"/>
    </location>
</feature>
<dbReference type="Pfam" id="PF12833">
    <property type="entry name" value="HTH_18"/>
    <property type="match status" value="1"/>
</dbReference>
<reference evidence="6 7" key="1">
    <citation type="submission" date="2016-10" db="EMBL/GenBank/DDBJ databases">
        <authorList>
            <person name="de Groot N.N."/>
        </authorList>
    </citation>
    <scope>NUCLEOTIDE SEQUENCE [LARGE SCALE GENOMIC DNA]</scope>
    <source>
        <strain evidence="6 7">DSM 21019</strain>
    </source>
</reference>
<feature type="transmembrane region" description="Helical" evidence="4">
    <location>
        <begin position="36"/>
        <end position="54"/>
    </location>
</feature>
<dbReference type="Proteomes" id="UP000199534">
    <property type="component" value="Unassembled WGS sequence"/>
</dbReference>
<protein>
    <submittedName>
        <fullName evidence="6">Helix-turn-helix domain-containing protein</fullName>
    </submittedName>
</protein>
<keyword evidence="3" id="KW-0804">Transcription</keyword>
<accession>A0A1I6HAZ9</accession>